<sequence>MIAIANPNASLSSPLARSGERTHIVVNPDSILSPFEIFIVHSRSRQSTLATVGIETEASS</sequence>
<dbReference type="EMBL" id="PGGM01000015">
    <property type="protein sequence ID" value="PSH60922.1"/>
    <property type="molecule type" value="Genomic_DNA"/>
</dbReference>
<comment type="caution">
    <text evidence="1">The sequence shown here is derived from an EMBL/GenBank/DDBJ whole genome shotgun (WGS) entry which is preliminary data.</text>
</comment>
<gene>
    <name evidence="1" type="ORF">CU103_25525</name>
</gene>
<protein>
    <submittedName>
        <fullName evidence="1">Uncharacterized protein</fullName>
    </submittedName>
</protein>
<reference evidence="2" key="1">
    <citation type="submission" date="2017-11" db="EMBL/GenBank/DDBJ databases">
        <authorList>
            <person name="Kuznetsova I."/>
            <person name="Sazanova A."/>
            <person name="Chirak E."/>
            <person name="Safronova V."/>
            <person name="Willems A."/>
        </authorList>
    </citation>
    <scope>NUCLEOTIDE SEQUENCE [LARGE SCALE GENOMIC DNA]</scope>
    <source>
        <strain evidence="2">CCBAU 03422</strain>
    </source>
</reference>
<accession>A0A2P7B378</accession>
<name>A0A2P7B378_9HYPH</name>
<dbReference type="AlphaFoldDB" id="A0A2P7B378"/>
<evidence type="ECO:0000313" key="1">
    <source>
        <dbReference type="EMBL" id="PSH60922.1"/>
    </source>
</evidence>
<dbReference type="Proteomes" id="UP000241764">
    <property type="component" value="Unassembled WGS sequence"/>
</dbReference>
<organism evidence="1 2">
    <name type="scientific">Phyllobacterium sophorae</name>
    <dbReference type="NCBI Taxonomy" id="1520277"/>
    <lineage>
        <taxon>Bacteria</taxon>
        <taxon>Pseudomonadati</taxon>
        <taxon>Pseudomonadota</taxon>
        <taxon>Alphaproteobacteria</taxon>
        <taxon>Hyphomicrobiales</taxon>
        <taxon>Phyllobacteriaceae</taxon>
        <taxon>Phyllobacterium</taxon>
    </lineage>
</organism>
<keyword evidence="2" id="KW-1185">Reference proteome</keyword>
<evidence type="ECO:0000313" key="2">
    <source>
        <dbReference type="Proteomes" id="UP000241764"/>
    </source>
</evidence>
<proteinExistence type="predicted"/>